<feature type="transmembrane region" description="Helical" evidence="9">
    <location>
        <begin position="176"/>
        <end position="198"/>
    </location>
</feature>
<dbReference type="Gene3D" id="1.20.1560.10">
    <property type="entry name" value="ABC transporter type 1, transmembrane domain"/>
    <property type="match status" value="1"/>
</dbReference>
<dbReference type="GO" id="GO:0034040">
    <property type="term" value="F:ATPase-coupled lipid transmembrane transporter activity"/>
    <property type="evidence" value="ECO:0007669"/>
    <property type="project" value="TreeGrafter"/>
</dbReference>
<evidence type="ECO:0000256" key="5">
    <source>
        <dbReference type="ARBA" id="ARBA00022741"/>
    </source>
</evidence>
<feature type="domain" description="ABC transmembrane type-1" evidence="11">
    <location>
        <begin position="176"/>
        <end position="454"/>
    </location>
</feature>
<evidence type="ECO:0000256" key="2">
    <source>
        <dbReference type="ARBA" id="ARBA00022448"/>
    </source>
</evidence>
<keyword evidence="3" id="KW-1003">Cell membrane</keyword>
<feature type="transmembrane region" description="Helical" evidence="9">
    <location>
        <begin position="210"/>
        <end position="227"/>
    </location>
</feature>
<dbReference type="GO" id="GO:0140359">
    <property type="term" value="F:ABC-type transporter activity"/>
    <property type="evidence" value="ECO:0007669"/>
    <property type="project" value="InterPro"/>
</dbReference>
<sequence length="724" mass="79821">MISTPENRQEYWSIPASLKTTDDPLLDSLVILSEYYGNPCSGDALIAGLPLESALVTPDIFPQAAARAGLTAKLLRKLLSDITPLVLPCVLLLKDKQACILREIDQANNLAVIQFSDNGGESEISLEELESCYTGYCFFIKKQYRGDQSVDVHQHVSYGHWLWNMIKEASPIYRDVLIASILVNVFALISPLFMMNVYDKIVPNLAFESLWVLASGAVVAFIFDFLMRHIRGYLIDLAGKKIDIVVSSRLFAKVIGIPLSKRAVSVGGMAKQLGEFDSIRDMLTSATITTLIDLPFALLFLLVIYFVAGDLAVIPLIAGLLIIGYTLLVQPKLKIAVEESNKFSALKHGHLIESLTAIEAIKSNSAEGMIQRHWQQMIAHTANWQLKVKKISNSVSYFATFVTQLTAIGVVVLGVYRVSTVDISMGGIIAAVMLSSRVVSPMAQLANLLTRANQTSSSLRQLDQLMQEESEFEDKAHLISRHRMKGAIKAENVQFSYPNQKKCTIDSANFSIKPGEKIAILGKNGSGKTSLAKLLAGLYCPTEGSLRFDGIDREQIHPADLRRNIGYMPQDITLIHGTIRDNIMFGTRQVTEHQLLRAIQLSGVSSFTDSDSEGLDKQVGELGNALSRGQRQAVALAQAILNDPPILLMDEPTASMDAHAEKRFMHSMQHVATNRTLLIITHKMSLLPLVDRIIVVDNGKIVLDDQREKVLKQLQQGVSGGRNE</sequence>
<evidence type="ECO:0000256" key="6">
    <source>
        <dbReference type="ARBA" id="ARBA00022840"/>
    </source>
</evidence>
<dbReference type="InterPro" id="IPR036640">
    <property type="entry name" value="ABC1_TM_sf"/>
</dbReference>
<feature type="transmembrane region" description="Helical" evidence="9">
    <location>
        <begin position="286"/>
        <end position="306"/>
    </location>
</feature>
<dbReference type="PANTHER" id="PTHR24221:SF248">
    <property type="entry name" value="ABC TRANSPORTER TRANSMEMBRANE REGION"/>
    <property type="match status" value="1"/>
</dbReference>
<dbReference type="EMBL" id="MSCJ01000001">
    <property type="protein sequence ID" value="PQJ66993.1"/>
    <property type="molecule type" value="Genomic_DNA"/>
</dbReference>
<organism evidence="13 14">
    <name type="scientific">Photobacterium angustum</name>
    <dbReference type="NCBI Taxonomy" id="661"/>
    <lineage>
        <taxon>Bacteria</taxon>
        <taxon>Pseudomonadati</taxon>
        <taxon>Pseudomonadota</taxon>
        <taxon>Gammaproteobacteria</taxon>
        <taxon>Vibrionales</taxon>
        <taxon>Vibrionaceae</taxon>
        <taxon>Photobacterium</taxon>
    </lineage>
</organism>
<reference evidence="13 14" key="1">
    <citation type="submission" date="2016-12" db="EMBL/GenBank/DDBJ databases">
        <title>Diversity of luminous bacteria.</title>
        <authorList>
            <person name="Yoshizawa S."/>
            <person name="Kogure K."/>
        </authorList>
    </citation>
    <scope>NUCLEOTIDE SEQUENCE [LARGE SCALE GENOMIC DNA]</scope>
    <source>
        <strain evidence="13 14">LC1-200</strain>
    </source>
</reference>
<dbReference type="RefSeq" id="WP_105060285.1">
    <property type="nucleotide sequence ID" value="NZ_MSCJ01000001.1"/>
</dbReference>
<protein>
    <submittedName>
        <fullName evidence="13">ABC transporter</fullName>
    </submittedName>
</protein>
<dbReference type="GO" id="GO:0008233">
    <property type="term" value="F:peptidase activity"/>
    <property type="evidence" value="ECO:0007669"/>
    <property type="project" value="InterPro"/>
</dbReference>
<keyword evidence="8 9" id="KW-0472">Membrane</keyword>
<dbReference type="Pfam" id="PF00664">
    <property type="entry name" value="ABC_membrane"/>
    <property type="match status" value="1"/>
</dbReference>
<comment type="subcellular location">
    <subcellularLocation>
        <location evidence="1">Cell membrane</location>
        <topology evidence="1">Multi-pass membrane protein</topology>
    </subcellularLocation>
</comment>
<evidence type="ECO:0000256" key="8">
    <source>
        <dbReference type="ARBA" id="ARBA00023136"/>
    </source>
</evidence>
<dbReference type="CDD" id="cd18587">
    <property type="entry name" value="ABC_6TM_LapB_like"/>
    <property type="match status" value="1"/>
</dbReference>
<evidence type="ECO:0000256" key="9">
    <source>
        <dbReference type="SAM" id="Phobius"/>
    </source>
</evidence>
<evidence type="ECO:0000259" key="12">
    <source>
        <dbReference type="PROSITE" id="PS50990"/>
    </source>
</evidence>
<dbReference type="NCBIfam" id="TIGR03375">
    <property type="entry name" value="type_I_sec_LssB"/>
    <property type="match status" value="1"/>
</dbReference>
<feature type="domain" description="ABC transporter" evidence="10">
    <location>
        <begin position="488"/>
        <end position="723"/>
    </location>
</feature>
<evidence type="ECO:0000256" key="1">
    <source>
        <dbReference type="ARBA" id="ARBA00004651"/>
    </source>
</evidence>
<dbReference type="InterPro" id="IPR011527">
    <property type="entry name" value="ABC1_TM_dom"/>
</dbReference>
<dbReference type="SMART" id="SM00382">
    <property type="entry name" value="AAA"/>
    <property type="match status" value="1"/>
</dbReference>
<dbReference type="InterPro" id="IPR039421">
    <property type="entry name" value="Type_1_exporter"/>
</dbReference>
<dbReference type="PANTHER" id="PTHR24221">
    <property type="entry name" value="ATP-BINDING CASSETTE SUB-FAMILY B"/>
    <property type="match status" value="1"/>
</dbReference>
<keyword evidence="5" id="KW-0547">Nucleotide-binding</keyword>
<name>A0A2S7VZ03_PHOAN</name>
<dbReference type="InterPro" id="IPR005074">
    <property type="entry name" value="Peptidase_C39"/>
</dbReference>
<dbReference type="GO" id="GO:0006508">
    <property type="term" value="P:proteolysis"/>
    <property type="evidence" value="ECO:0007669"/>
    <property type="project" value="InterPro"/>
</dbReference>
<dbReference type="FunFam" id="3.40.50.300:FF:000299">
    <property type="entry name" value="ABC transporter ATP-binding protein/permease"/>
    <property type="match status" value="1"/>
</dbReference>
<evidence type="ECO:0000313" key="13">
    <source>
        <dbReference type="EMBL" id="PQJ66993.1"/>
    </source>
</evidence>
<keyword evidence="4 9" id="KW-0812">Transmembrane</keyword>
<keyword evidence="7 9" id="KW-1133">Transmembrane helix</keyword>
<dbReference type="GO" id="GO:0016887">
    <property type="term" value="F:ATP hydrolysis activity"/>
    <property type="evidence" value="ECO:0007669"/>
    <property type="project" value="InterPro"/>
</dbReference>
<evidence type="ECO:0000259" key="10">
    <source>
        <dbReference type="PROSITE" id="PS50893"/>
    </source>
</evidence>
<evidence type="ECO:0000256" key="4">
    <source>
        <dbReference type="ARBA" id="ARBA00022692"/>
    </source>
</evidence>
<evidence type="ECO:0000259" key="11">
    <source>
        <dbReference type="PROSITE" id="PS50929"/>
    </source>
</evidence>
<dbReference type="InterPro" id="IPR003439">
    <property type="entry name" value="ABC_transporter-like_ATP-bd"/>
</dbReference>
<evidence type="ECO:0000256" key="3">
    <source>
        <dbReference type="ARBA" id="ARBA00022475"/>
    </source>
</evidence>
<dbReference type="PROSITE" id="PS50893">
    <property type="entry name" value="ABC_TRANSPORTER_2"/>
    <property type="match status" value="1"/>
</dbReference>
<comment type="caution">
    <text evidence="13">The sequence shown here is derived from an EMBL/GenBank/DDBJ whole genome shotgun (WGS) entry which is preliminary data.</text>
</comment>
<dbReference type="Gene3D" id="3.90.70.10">
    <property type="entry name" value="Cysteine proteinases"/>
    <property type="match status" value="1"/>
</dbReference>
<dbReference type="SUPFAM" id="SSF52540">
    <property type="entry name" value="P-loop containing nucleoside triphosphate hydrolases"/>
    <property type="match status" value="1"/>
</dbReference>
<dbReference type="InterPro" id="IPR027417">
    <property type="entry name" value="P-loop_NTPase"/>
</dbReference>
<dbReference type="AlphaFoldDB" id="A0A2S7VZ03"/>
<feature type="domain" description="Peptidase C39" evidence="12">
    <location>
        <begin position="17"/>
        <end position="140"/>
    </location>
</feature>
<dbReference type="SUPFAM" id="SSF90123">
    <property type="entry name" value="ABC transporter transmembrane region"/>
    <property type="match status" value="1"/>
</dbReference>
<dbReference type="OrthoDB" id="9782586at2"/>
<keyword evidence="6" id="KW-0067">ATP-binding</keyword>
<dbReference type="Proteomes" id="UP000238730">
    <property type="component" value="Unassembled WGS sequence"/>
</dbReference>
<dbReference type="GO" id="GO:0005886">
    <property type="term" value="C:plasma membrane"/>
    <property type="evidence" value="ECO:0007669"/>
    <property type="project" value="UniProtKB-SubCell"/>
</dbReference>
<evidence type="ECO:0000256" key="7">
    <source>
        <dbReference type="ARBA" id="ARBA00022989"/>
    </source>
</evidence>
<dbReference type="Pfam" id="PF00005">
    <property type="entry name" value="ABC_tran"/>
    <property type="match status" value="1"/>
</dbReference>
<dbReference type="InterPro" id="IPR017750">
    <property type="entry name" value="ATPase_T1SS"/>
</dbReference>
<dbReference type="InterPro" id="IPR003593">
    <property type="entry name" value="AAA+_ATPase"/>
</dbReference>
<accession>A0A2S7VZ03</accession>
<gene>
    <name evidence="13" type="ORF">BTO08_05890</name>
</gene>
<dbReference type="PROSITE" id="PS50990">
    <property type="entry name" value="PEPTIDASE_C39"/>
    <property type="match status" value="1"/>
</dbReference>
<dbReference type="PROSITE" id="PS50929">
    <property type="entry name" value="ABC_TM1F"/>
    <property type="match status" value="1"/>
</dbReference>
<dbReference type="Gene3D" id="3.40.50.300">
    <property type="entry name" value="P-loop containing nucleotide triphosphate hydrolases"/>
    <property type="match status" value="1"/>
</dbReference>
<dbReference type="GO" id="GO:0005524">
    <property type="term" value="F:ATP binding"/>
    <property type="evidence" value="ECO:0007669"/>
    <property type="project" value="UniProtKB-KW"/>
</dbReference>
<evidence type="ECO:0000313" key="14">
    <source>
        <dbReference type="Proteomes" id="UP000238730"/>
    </source>
</evidence>
<proteinExistence type="predicted"/>
<keyword evidence="2" id="KW-0813">Transport</keyword>
<feature type="transmembrane region" description="Helical" evidence="9">
    <location>
        <begin position="312"/>
        <end position="329"/>
    </location>
</feature>
<feature type="transmembrane region" description="Helical" evidence="9">
    <location>
        <begin position="395"/>
        <end position="416"/>
    </location>
</feature>